<dbReference type="NCBIfam" id="TIGR03654">
    <property type="entry name" value="L6_bact"/>
    <property type="match status" value="1"/>
</dbReference>
<keyword evidence="2 6" id="KW-0699">rRNA-binding</keyword>
<dbReference type="HAMAP" id="MF_01365_B">
    <property type="entry name" value="Ribosomal_uL6_B"/>
    <property type="match status" value="1"/>
</dbReference>
<dbReference type="PROSITE" id="PS00525">
    <property type="entry name" value="RIBOSOMAL_L6_1"/>
    <property type="match status" value="1"/>
</dbReference>
<dbReference type="InterPro" id="IPR019906">
    <property type="entry name" value="Ribosomal_uL6_bac-type"/>
</dbReference>
<organism evidence="10 11">
    <name type="scientific">Syntrophaceticus schinkii</name>
    <dbReference type="NCBI Taxonomy" id="499207"/>
    <lineage>
        <taxon>Bacteria</taxon>
        <taxon>Bacillati</taxon>
        <taxon>Bacillota</taxon>
        <taxon>Clostridia</taxon>
        <taxon>Thermoanaerobacterales</taxon>
        <taxon>Thermoanaerobacterales Family III. Incertae Sedis</taxon>
        <taxon>Syntrophaceticus</taxon>
    </lineage>
</organism>
<dbReference type="RefSeq" id="WP_044665963.1">
    <property type="nucleotide sequence ID" value="NZ_CDRZ01000274.1"/>
</dbReference>
<evidence type="ECO:0000256" key="2">
    <source>
        <dbReference type="ARBA" id="ARBA00022730"/>
    </source>
</evidence>
<dbReference type="SUPFAM" id="SSF56053">
    <property type="entry name" value="Ribosomal protein L6"/>
    <property type="match status" value="2"/>
</dbReference>
<dbReference type="AlphaFoldDB" id="A0A0B7MPM3"/>
<feature type="domain" description="Large ribosomal subunit protein uL6 alpha-beta" evidence="9">
    <location>
        <begin position="11"/>
        <end position="82"/>
    </location>
</feature>
<dbReference type="InterPro" id="IPR020040">
    <property type="entry name" value="Ribosomal_uL6_a/b-dom"/>
</dbReference>
<dbReference type="Proteomes" id="UP000046155">
    <property type="component" value="Unassembled WGS sequence"/>
</dbReference>
<dbReference type="Gene3D" id="3.90.930.12">
    <property type="entry name" value="Ribosomal protein L6, alpha-beta domain"/>
    <property type="match status" value="2"/>
</dbReference>
<dbReference type="Pfam" id="PF00347">
    <property type="entry name" value="Ribosomal_L6"/>
    <property type="match status" value="2"/>
</dbReference>
<sequence length="182" mass="19890">MSRVGRLPVTVPAGVEVNIKDHLVEVKGPKGKLSCEVHQEMQLSQEDNKVFVIRSSDEKQSRALHGLTRTQIQNMVDGVVKGFSKSLDLVGVGYRAAMQGKKLVLTVGYTHPVEIEPEEGIEIEVPAASKIIVKGIDKEKVGAVAAQIRSIREPEPYKGKGIKYENEVIRRKAGKAGIKGKI</sequence>
<gene>
    <name evidence="6 10" type="primary">rplF</name>
    <name evidence="10" type="ORF">SSCH_740033</name>
</gene>
<protein>
    <recommendedName>
        <fullName evidence="6">Large ribosomal subunit protein uL6</fullName>
    </recommendedName>
</protein>
<dbReference type="GO" id="GO:0019843">
    <property type="term" value="F:rRNA binding"/>
    <property type="evidence" value="ECO:0007669"/>
    <property type="project" value="UniProtKB-UniRule"/>
</dbReference>
<evidence type="ECO:0000259" key="9">
    <source>
        <dbReference type="Pfam" id="PF00347"/>
    </source>
</evidence>
<feature type="domain" description="Large ribosomal subunit protein uL6 alpha-beta" evidence="9">
    <location>
        <begin position="90"/>
        <end position="164"/>
    </location>
</feature>
<evidence type="ECO:0000313" key="10">
    <source>
        <dbReference type="EMBL" id="CEO90163.1"/>
    </source>
</evidence>
<dbReference type="PANTHER" id="PTHR11655:SF14">
    <property type="entry name" value="LARGE RIBOSOMAL SUBUNIT PROTEIN UL6M"/>
    <property type="match status" value="1"/>
</dbReference>
<keyword evidence="4 6" id="KW-0689">Ribosomal protein</keyword>
<dbReference type="PRINTS" id="PR00059">
    <property type="entry name" value="RIBOSOMALL6"/>
</dbReference>
<evidence type="ECO:0000256" key="8">
    <source>
        <dbReference type="RuleBase" id="RU003870"/>
    </source>
</evidence>
<evidence type="ECO:0000256" key="4">
    <source>
        <dbReference type="ARBA" id="ARBA00022980"/>
    </source>
</evidence>
<dbReference type="InterPro" id="IPR000702">
    <property type="entry name" value="Ribosomal_uL6-like"/>
</dbReference>
<dbReference type="PIRSF" id="PIRSF002162">
    <property type="entry name" value="Ribosomal_L6"/>
    <property type="match status" value="1"/>
</dbReference>
<evidence type="ECO:0000256" key="3">
    <source>
        <dbReference type="ARBA" id="ARBA00022884"/>
    </source>
</evidence>
<reference evidence="11" key="1">
    <citation type="submission" date="2015-01" db="EMBL/GenBank/DDBJ databases">
        <authorList>
            <person name="Manzoor Shahid"/>
            <person name="Zubair Saima"/>
        </authorList>
    </citation>
    <scope>NUCLEOTIDE SEQUENCE [LARGE SCALE GENOMIC DNA]</scope>
    <source>
        <strain evidence="11">Sp3</strain>
    </source>
</reference>
<evidence type="ECO:0000256" key="6">
    <source>
        <dbReference type="HAMAP-Rule" id="MF_01365"/>
    </source>
</evidence>
<proteinExistence type="inferred from homology"/>
<dbReference type="OrthoDB" id="9805007at2"/>
<dbReference type="GO" id="GO:0022625">
    <property type="term" value="C:cytosolic large ribosomal subunit"/>
    <property type="evidence" value="ECO:0007669"/>
    <property type="project" value="UniProtKB-UniRule"/>
</dbReference>
<dbReference type="InterPro" id="IPR036789">
    <property type="entry name" value="Ribosomal_uL6-like_a/b-dom_sf"/>
</dbReference>
<dbReference type="EMBL" id="CDRZ01000274">
    <property type="protein sequence ID" value="CEO90163.1"/>
    <property type="molecule type" value="Genomic_DNA"/>
</dbReference>
<comment type="similarity">
    <text evidence="1 6 7">Belongs to the universal ribosomal protein uL6 family.</text>
</comment>
<accession>A0A0B7MPM3</accession>
<evidence type="ECO:0000313" key="11">
    <source>
        <dbReference type="Proteomes" id="UP000046155"/>
    </source>
</evidence>
<dbReference type="GO" id="GO:0002181">
    <property type="term" value="P:cytoplasmic translation"/>
    <property type="evidence" value="ECO:0007669"/>
    <property type="project" value="TreeGrafter"/>
</dbReference>
<comment type="subunit">
    <text evidence="6">Part of the 50S ribosomal subunit.</text>
</comment>
<dbReference type="FunFam" id="3.90.930.12:FF:000001">
    <property type="entry name" value="50S ribosomal protein L6"/>
    <property type="match status" value="1"/>
</dbReference>
<evidence type="ECO:0000256" key="7">
    <source>
        <dbReference type="RuleBase" id="RU003869"/>
    </source>
</evidence>
<name>A0A0B7MPM3_9FIRM</name>
<evidence type="ECO:0000256" key="5">
    <source>
        <dbReference type="ARBA" id="ARBA00023274"/>
    </source>
</evidence>
<dbReference type="GO" id="GO:0003735">
    <property type="term" value="F:structural constituent of ribosome"/>
    <property type="evidence" value="ECO:0007669"/>
    <property type="project" value="UniProtKB-UniRule"/>
</dbReference>
<dbReference type="InterPro" id="IPR002358">
    <property type="entry name" value="Ribosomal_uL6_CS"/>
</dbReference>
<dbReference type="FunFam" id="3.90.930.12:FF:000002">
    <property type="entry name" value="50S ribosomal protein L6"/>
    <property type="match status" value="1"/>
</dbReference>
<keyword evidence="5 6" id="KW-0687">Ribonucleoprotein</keyword>
<keyword evidence="11" id="KW-1185">Reference proteome</keyword>
<dbReference type="PANTHER" id="PTHR11655">
    <property type="entry name" value="60S/50S RIBOSOMAL PROTEIN L6/L9"/>
    <property type="match status" value="1"/>
</dbReference>
<evidence type="ECO:0000256" key="1">
    <source>
        <dbReference type="ARBA" id="ARBA00009356"/>
    </source>
</evidence>
<comment type="function">
    <text evidence="6 8">This protein binds to the 23S rRNA, and is important in its secondary structure. It is located near the subunit interface in the base of the L7/L12 stalk, and near the tRNA binding site of the peptidyltransferase center.</text>
</comment>
<keyword evidence="3 6" id="KW-0694">RNA-binding</keyword>